<keyword evidence="2" id="KW-1185">Reference proteome</keyword>
<organism evidence="1 2">
    <name type="scientific">Vibrio algicola</name>
    <dbReference type="NCBI Taxonomy" id="2662262"/>
    <lineage>
        <taxon>Bacteria</taxon>
        <taxon>Pseudomonadati</taxon>
        <taxon>Pseudomonadota</taxon>
        <taxon>Gammaproteobacteria</taxon>
        <taxon>Vibrionales</taxon>
        <taxon>Vibrionaceae</taxon>
        <taxon>Vibrio</taxon>
    </lineage>
</organism>
<dbReference type="Pfam" id="PF13450">
    <property type="entry name" value="NAD_binding_8"/>
    <property type="match status" value="1"/>
</dbReference>
<gene>
    <name evidence="1" type="ORF">GFB47_13780</name>
</gene>
<accession>A0A5Q0TIJ5</accession>
<dbReference type="SUPFAM" id="SSF51905">
    <property type="entry name" value="FAD/NAD(P)-binding domain"/>
    <property type="match status" value="1"/>
</dbReference>
<dbReference type="RefSeq" id="WP_153448624.1">
    <property type="nucleotide sequence ID" value="NZ_CP045700.1"/>
</dbReference>
<protein>
    <submittedName>
        <fullName evidence="1">NAD(P)-binding protein</fullName>
    </submittedName>
</protein>
<dbReference type="Gene3D" id="3.50.50.60">
    <property type="entry name" value="FAD/NAD(P)-binding domain"/>
    <property type="match status" value="1"/>
</dbReference>
<dbReference type="Proteomes" id="UP000348942">
    <property type="component" value="Chromosome 2"/>
</dbReference>
<dbReference type="InterPro" id="IPR036188">
    <property type="entry name" value="FAD/NAD-bd_sf"/>
</dbReference>
<dbReference type="EMBL" id="CP045700">
    <property type="protein sequence ID" value="QGA66491.1"/>
    <property type="molecule type" value="Genomic_DNA"/>
</dbReference>
<proteinExistence type="predicted"/>
<reference evidence="1 2" key="1">
    <citation type="submission" date="2019-10" db="EMBL/GenBank/DDBJ databases">
        <title>Vibrio sp. nov., isolated from Coralline algae surface.</title>
        <authorList>
            <person name="Geng Y."/>
            <person name="Zhang X."/>
        </authorList>
    </citation>
    <scope>NUCLEOTIDE SEQUENCE [LARGE SCALE GENOMIC DNA]</scope>
    <source>
        <strain evidence="1 2">SM1977</strain>
    </source>
</reference>
<evidence type="ECO:0000313" key="2">
    <source>
        <dbReference type="Proteomes" id="UP000348942"/>
    </source>
</evidence>
<dbReference type="AlphaFoldDB" id="A0A5Q0TIJ5"/>
<name>A0A5Q0TIJ5_9VIBR</name>
<evidence type="ECO:0000313" key="1">
    <source>
        <dbReference type="EMBL" id="QGA66491.1"/>
    </source>
</evidence>
<sequence>MSAPHIGIIGGGIAGATAALHFAELGLDVSIFERGPSLVDGPPICHLHAGGNLYREISQQQCVQLLQESIETVKLYRHTLNVRPTVIAVPKQDKGQPEDLLPRLEVIKQAYHQLVASDRSNQVLGDPDHYYQLYSKHDLERLAKQAVPKPDDISEASLDEWMIPFAKQVDLNTLKFPVVLVQEYGLSVFRLSATVNISLQQLPNCHVYTDTTVTGVNESCYSDGKTNSDIKTDADVKANVDGKGNADNKTKWNIHFQPSVSPTSGMGDHSRSVEVDYLINASGYQTGTVDDWIKAPRSRLVEFKAAYVSRWLEHDGMWPEVIFHGERGTPQGMAQLTPYPDGYFQLHGMTEDITLFSDGVAKSTAESSQPKLPAYLINKMIRGWDERQQIERTNKAIAHMAQFIPSFASATVGGKPLFGAQQVPGSDISLRAASVSFVGDNYARLEIVKASSAIEAAKQVEAELYNKGYLSASDSIARDPVSARLELRQVLSKAFQLAQQRHYPTALADIGGVNRDD</sequence>